<dbReference type="EMBL" id="PUIO01000028">
    <property type="protein sequence ID" value="PQP22838.1"/>
    <property type="molecule type" value="Genomic_DNA"/>
</dbReference>
<dbReference type="RefSeq" id="WP_105417779.1">
    <property type="nucleotide sequence ID" value="NZ_PUIO01000028.1"/>
</dbReference>
<dbReference type="Gene3D" id="3.40.50.1820">
    <property type="entry name" value="alpha/beta hydrolase"/>
    <property type="match status" value="1"/>
</dbReference>
<name>A0A2S8J734_RHOOP</name>
<dbReference type="AlphaFoldDB" id="A0A2S8J734"/>
<comment type="caution">
    <text evidence="3">The sequence shown here is derived from an EMBL/GenBank/DDBJ whole genome shotgun (WGS) entry which is preliminary data.</text>
</comment>
<feature type="domain" description="AB hydrolase-1" evidence="2">
    <location>
        <begin position="28"/>
        <end position="273"/>
    </location>
</feature>
<organism evidence="3 4">
    <name type="scientific">Rhodococcus opacus</name>
    <name type="common">Nocardia opaca</name>
    <dbReference type="NCBI Taxonomy" id="37919"/>
    <lineage>
        <taxon>Bacteria</taxon>
        <taxon>Bacillati</taxon>
        <taxon>Actinomycetota</taxon>
        <taxon>Actinomycetes</taxon>
        <taxon>Mycobacteriales</taxon>
        <taxon>Nocardiaceae</taxon>
        <taxon>Rhodococcus</taxon>
    </lineage>
</organism>
<dbReference type="SUPFAM" id="SSF53474">
    <property type="entry name" value="alpha/beta-Hydrolases"/>
    <property type="match status" value="1"/>
</dbReference>
<accession>A0A2S8J734</accession>
<keyword evidence="1 3" id="KW-0378">Hydrolase</keyword>
<dbReference type="PANTHER" id="PTHR43329">
    <property type="entry name" value="EPOXIDE HYDROLASE"/>
    <property type="match status" value="1"/>
</dbReference>
<proteinExistence type="predicted"/>
<dbReference type="InterPro" id="IPR000639">
    <property type="entry name" value="Epox_hydrolase-like"/>
</dbReference>
<sequence>MSDLLRTEYVELEDVRLAYVVTGDAPEAVVLLHGWPQTSRCWRHVIPALADRYTVIAPDLRGYGKSVGKPNARFDKRSTAEDLGALIDHLGFERAHVAAHDRGARVAHRWAIDRPDQVSKLALLDILPTREVMRSFDLDSAKTLWHWLFHLQDEIPEILLKDRAEPYLRAFMGNAVRKGAIDEETFAHYVNAFEDPVQLHASLEDYRSSFGVDLSADELDFEQGKLLDVPLLILWGADGPLRSKPVLDVWRRYATSRVSGHSLTNCEHYLPEEQPSEVAAEVATFFMHR</sequence>
<dbReference type="InterPro" id="IPR029058">
    <property type="entry name" value="AB_hydrolase_fold"/>
</dbReference>
<gene>
    <name evidence="3" type="ORF">C5613_22150</name>
</gene>
<dbReference type="GO" id="GO:0016787">
    <property type="term" value="F:hydrolase activity"/>
    <property type="evidence" value="ECO:0007669"/>
    <property type="project" value="UniProtKB-KW"/>
</dbReference>
<dbReference type="Proteomes" id="UP000239290">
    <property type="component" value="Unassembled WGS sequence"/>
</dbReference>
<dbReference type="PRINTS" id="PR00412">
    <property type="entry name" value="EPOXHYDRLASE"/>
</dbReference>
<reference evidence="4" key="1">
    <citation type="submission" date="2018-02" db="EMBL/GenBank/DDBJ databases">
        <title>Draft genome sequencing of Rhodococcus opacus KU647198.</title>
        <authorList>
            <person name="Zheng B.-X."/>
        </authorList>
    </citation>
    <scope>NUCLEOTIDE SEQUENCE [LARGE SCALE GENOMIC DNA]</scope>
    <source>
        <strain evidence="4">04-OD7</strain>
    </source>
</reference>
<evidence type="ECO:0000259" key="2">
    <source>
        <dbReference type="Pfam" id="PF00561"/>
    </source>
</evidence>
<evidence type="ECO:0000313" key="4">
    <source>
        <dbReference type="Proteomes" id="UP000239290"/>
    </source>
</evidence>
<protein>
    <submittedName>
        <fullName evidence="3">Alpha/beta hydrolase</fullName>
    </submittedName>
</protein>
<dbReference type="InterPro" id="IPR000073">
    <property type="entry name" value="AB_hydrolase_1"/>
</dbReference>
<evidence type="ECO:0000313" key="3">
    <source>
        <dbReference type="EMBL" id="PQP22838.1"/>
    </source>
</evidence>
<dbReference type="PRINTS" id="PR00111">
    <property type="entry name" value="ABHYDROLASE"/>
</dbReference>
<evidence type="ECO:0000256" key="1">
    <source>
        <dbReference type="ARBA" id="ARBA00022801"/>
    </source>
</evidence>
<dbReference type="Pfam" id="PF00561">
    <property type="entry name" value="Abhydrolase_1"/>
    <property type="match status" value="1"/>
</dbReference>